<dbReference type="GO" id="GO:0061630">
    <property type="term" value="F:ubiquitin protein ligase activity"/>
    <property type="evidence" value="ECO:0007669"/>
    <property type="project" value="UniProtKB-EC"/>
</dbReference>
<evidence type="ECO:0000256" key="3">
    <source>
        <dbReference type="ARBA" id="ARBA00022679"/>
    </source>
</evidence>
<dbReference type="PROSITE" id="PS51873">
    <property type="entry name" value="TRIAD"/>
    <property type="match status" value="1"/>
</dbReference>
<dbReference type="SUPFAM" id="SSF57850">
    <property type="entry name" value="RING/U-box"/>
    <property type="match status" value="2"/>
</dbReference>
<dbReference type="InterPro" id="IPR002867">
    <property type="entry name" value="IBR_dom"/>
</dbReference>
<dbReference type="EMBL" id="QUSZ01011484">
    <property type="protein sequence ID" value="RHX97140.1"/>
    <property type="molecule type" value="Genomic_DNA"/>
</dbReference>
<dbReference type="InterPro" id="IPR013083">
    <property type="entry name" value="Znf_RING/FYVE/PHD"/>
</dbReference>
<evidence type="ECO:0000313" key="10">
    <source>
        <dbReference type="EMBL" id="RHX97140.1"/>
    </source>
</evidence>
<evidence type="ECO:0000256" key="4">
    <source>
        <dbReference type="ARBA" id="ARBA00022723"/>
    </source>
</evidence>
<keyword evidence="3" id="KW-0808">Transferase</keyword>
<dbReference type="InterPro" id="IPR044066">
    <property type="entry name" value="TRIAD_supradom"/>
</dbReference>
<evidence type="ECO:0000256" key="8">
    <source>
        <dbReference type="ARBA" id="ARBA00022833"/>
    </source>
</evidence>
<sequence length="220" mass="25251">MPPSSTQTSCCSICLEPCRTFTWVHKLLRAFHRRIGESEAWSLVTCHHVCCHKCIGLWIEELARSRRFDQLTCPWANCQEAIELAHVRELELSATARSFVEQAHRWRLGTGVSCPQCRYINPLTETNATLLQPATKLVCTSCKTAMCTACANQWHPRQTCRESQGVRTLSATDVLFVHLAKVKWNYQPCPHCGIFTERRSGCASMTCRFCWKTWVWKSRL</sequence>
<dbReference type="Proteomes" id="UP000283543">
    <property type="component" value="Unassembled WGS sequence"/>
</dbReference>
<dbReference type="Proteomes" id="UP000265427">
    <property type="component" value="Unassembled WGS sequence"/>
</dbReference>
<keyword evidence="8" id="KW-0862">Zinc</keyword>
<comment type="caution">
    <text evidence="10">The sequence shown here is derived from an EMBL/GenBank/DDBJ whole genome shotgun (WGS) entry which is preliminary data.</text>
</comment>
<comment type="catalytic activity">
    <reaction evidence="1">
        <text>[E2 ubiquitin-conjugating enzyme]-S-ubiquitinyl-L-cysteine + [acceptor protein]-L-lysine = [E2 ubiquitin-conjugating enzyme]-L-cysteine + [acceptor protein]-N(6)-ubiquitinyl-L-lysine.</text>
        <dbReference type="EC" id="2.3.2.31"/>
    </reaction>
</comment>
<evidence type="ECO:0000256" key="7">
    <source>
        <dbReference type="ARBA" id="ARBA00022786"/>
    </source>
</evidence>
<dbReference type="EC" id="2.3.2.31" evidence="2"/>
<name>A0A396ZVL1_APHAT</name>
<keyword evidence="6" id="KW-0863">Zinc-finger</keyword>
<evidence type="ECO:0000256" key="2">
    <source>
        <dbReference type="ARBA" id="ARBA00012251"/>
    </source>
</evidence>
<dbReference type="GO" id="GO:0016567">
    <property type="term" value="P:protein ubiquitination"/>
    <property type="evidence" value="ECO:0007669"/>
    <property type="project" value="InterPro"/>
</dbReference>
<dbReference type="AlphaFoldDB" id="A0A396ZVL1"/>
<evidence type="ECO:0000313" key="13">
    <source>
        <dbReference type="Proteomes" id="UP000283543"/>
    </source>
</evidence>
<accession>A0A396ZVL1</accession>
<dbReference type="PANTHER" id="PTHR11685">
    <property type="entry name" value="RBR FAMILY RING FINGER AND IBR DOMAIN-CONTAINING"/>
    <property type="match status" value="1"/>
</dbReference>
<organism evidence="10 12">
    <name type="scientific">Aphanomyces astaci</name>
    <name type="common">Crayfish plague agent</name>
    <dbReference type="NCBI Taxonomy" id="112090"/>
    <lineage>
        <taxon>Eukaryota</taxon>
        <taxon>Sar</taxon>
        <taxon>Stramenopiles</taxon>
        <taxon>Oomycota</taxon>
        <taxon>Saprolegniomycetes</taxon>
        <taxon>Saprolegniales</taxon>
        <taxon>Verrucalvaceae</taxon>
        <taxon>Aphanomyces</taxon>
    </lineage>
</organism>
<dbReference type="VEuPathDB" id="FungiDB:H257_08644"/>
<evidence type="ECO:0000259" key="9">
    <source>
        <dbReference type="PROSITE" id="PS51873"/>
    </source>
</evidence>
<proteinExistence type="predicted"/>
<dbReference type="EMBL" id="QUTB01004381">
    <property type="protein sequence ID" value="RHY62412.1"/>
    <property type="molecule type" value="Genomic_DNA"/>
</dbReference>
<keyword evidence="4" id="KW-0479">Metal-binding</keyword>
<evidence type="ECO:0000313" key="12">
    <source>
        <dbReference type="Proteomes" id="UP000265427"/>
    </source>
</evidence>
<dbReference type="Pfam" id="PF01485">
    <property type="entry name" value="IBR"/>
    <property type="match status" value="1"/>
</dbReference>
<feature type="domain" description="RING-type" evidence="9">
    <location>
        <begin position="7"/>
        <end position="220"/>
    </location>
</feature>
<evidence type="ECO:0000256" key="6">
    <source>
        <dbReference type="ARBA" id="ARBA00022771"/>
    </source>
</evidence>
<dbReference type="Gene3D" id="3.30.40.10">
    <property type="entry name" value="Zinc/RING finger domain, C3HC4 (zinc finger)"/>
    <property type="match status" value="1"/>
</dbReference>
<protein>
    <recommendedName>
        <fullName evidence="2">RBR-type E3 ubiquitin transferase</fullName>
        <ecNumber evidence="2">2.3.2.31</ecNumber>
    </recommendedName>
</protein>
<dbReference type="InterPro" id="IPR031127">
    <property type="entry name" value="E3_UB_ligase_RBR"/>
</dbReference>
<keyword evidence="7" id="KW-0833">Ubl conjugation pathway</keyword>
<evidence type="ECO:0000256" key="5">
    <source>
        <dbReference type="ARBA" id="ARBA00022737"/>
    </source>
</evidence>
<gene>
    <name evidence="11" type="ORF">DYB34_003404</name>
    <name evidence="10" type="ORF">DYB36_002674</name>
</gene>
<keyword evidence="5" id="KW-0677">Repeat</keyword>
<reference evidence="12 13" key="1">
    <citation type="submission" date="2018-08" db="EMBL/GenBank/DDBJ databases">
        <title>Aphanomyces genome sequencing and annotation.</title>
        <authorList>
            <person name="Minardi D."/>
            <person name="Oidtmann B."/>
            <person name="Van Der Giezen M."/>
            <person name="Studholme D.J."/>
        </authorList>
    </citation>
    <scope>NUCLEOTIDE SEQUENCE [LARGE SCALE GENOMIC DNA]</scope>
    <source>
        <strain evidence="10 12">Kv</strain>
        <strain evidence="11 13">Si</strain>
    </source>
</reference>
<dbReference type="GO" id="GO:0008270">
    <property type="term" value="F:zinc ion binding"/>
    <property type="evidence" value="ECO:0007669"/>
    <property type="project" value="UniProtKB-KW"/>
</dbReference>
<evidence type="ECO:0000313" key="11">
    <source>
        <dbReference type="EMBL" id="RHY62412.1"/>
    </source>
</evidence>
<evidence type="ECO:0000256" key="1">
    <source>
        <dbReference type="ARBA" id="ARBA00001798"/>
    </source>
</evidence>